<evidence type="ECO:0000256" key="1">
    <source>
        <dbReference type="ARBA" id="ARBA00022723"/>
    </source>
</evidence>
<dbReference type="Proteomes" id="UP001597116">
    <property type="component" value="Unassembled WGS sequence"/>
</dbReference>
<organism evidence="4 5">
    <name type="scientific">Larkinella insperata</name>
    <dbReference type="NCBI Taxonomy" id="332158"/>
    <lineage>
        <taxon>Bacteria</taxon>
        <taxon>Pseudomonadati</taxon>
        <taxon>Bacteroidota</taxon>
        <taxon>Cytophagia</taxon>
        <taxon>Cytophagales</taxon>
        <taxon>Spirosomataceae</taxon>
        <taxon>Larkinella</taxon>
    </lineage>
</organism>
<keyword evidence="2" id="KW-0732">Signal</keyword>
<evidence type="ECO:0000313" key="5">
    <source>
        <dbReference type="Proteomes" id="UP001597116"/>
    </source>
</evidence>
<feature type="signal peptide" evidence="2">
    <location>
        <begin position="1"/>
        <end position="19"/>
    </location>
</feature>
<sequence>MKPFLLLIFLGVFIQPSLAQTIPSKVYSWSKAPVTKYAGYEERTLVEGTTRDFNDFSVHGVTLFANQPEPPAQIVDDEILVIVKEGELTVTLGERIKTLGPGSVVLVVPGDAHRFTNKSTKPVTYFVIRYTSKEVPDLDLTRMAGGSFWIDWTTVPYKPHDKGGIRRMFDQSTVMCKRFEMHVTTLNPGLWSHPPHTHRAAEILLLIENTAQESIDGVLHPAEVGDIIFLESNVSHGIQNTGSKPCTYFAFQFE</sequence>
<accession>A0ABW3Q719</accession>
<keyword evidence="5" id="KW-1185">Reference proteome</keyword>
<evidence type="ECO:0000259" key="3">
    <source>
        <dbReference type="Pfam" id="PF07883"/>
    </source>
</evidence>
<feature type="domain" description="Cupin type-2" evidence="3">
    <location>
        <begin position="183"/>
        <end position="249"/>
    </location>
</feature>
<dbReference type="EMBL" id="JBHTLP010000006">
    <property type="protein sequence ID" value="MFD1141033.1"/>
    <property type="molecule type" value="Genomic_DNA"/>
</dbReference>
<dbReference type="InterPro" id="IPR011051">
    <property type="entry name" value="RmlC_Cupin_sf"/>
</dbReference>
<dbReference type="PANTHER" id="PTHR35848:SF6">
    <property type="entry name" value="CUPIN TYPE-2 DOMAIN-CONTAINING PROTEIN"/>
    <property type="match status" value="1"/>
</dbReference>
<dbReference type="InterPro" id="IPR013096">
    <property type="entry name" value="Cupin_2"/>
</dbReference>
<dbReference type="Pfam" id="PF07883">
    <property type="entry name" value="Cupin_2"/>
    <property type="match status" value="2"/>
</dbReference>
<dbReference type="SUPFAM" id="SSF51182">
    <property type="entry name" value="RmlC-like cupins"/>
    <property type="match status" value="1"/>
</dbReference>
<name>A0ABW3Q719_9BACT</name>
<dbReference type="RefSeq" id="WP_265990611.1">
    <property type="nucleotide sequence ID" value="NZ_CP110973.1"/>
</dbReference>
<feature type="domain" description="Cupin type-2" evidence="3">
    <location>
        <begin position="77"/>
        <end position="128"/>
    </location>
</feature>
<proteinExistence type="predicted"/>
<reference evidence="5" key="1">
    <citation type="journal article" date="2019" name="Int. J. Syst. Evol. Microbiol.">
        <title>The Global Catalogue of Microorganisms (GCM) 10K type strain sequencing project: providing services to taxonomists for standard genome sequencing and annotation.</title>
        <authorList>
            <consortium name="The Broad Institute Genomics Platform"/>
            <consortium name="The Broad Institute Genome Sequencing Center for Infectious Disease"/>
            <person name="Wu L."/>
            <person name="Ma J."/>
        </authorList>
    </citation>
    <scope>NUCLEOTIDE SEQUENCE [LARGE SCALE GENOMIC DNA]</scope>
    <source>
        <strain evidence="5">CCUG 55608</strain>
    </source>
</reference>
<keyword evidence="1" id="KW-0479">Metal-binding</keyword>
<evidence type="ECO:0000256" key="2">
    <source>
        <dbReference type="SAM" id="SignalP"/>
    </source>
</evidence>
<dbReference type="InterPro" id="IPR014710">
    <property type="entry name" value="RmlC-like_jellyroll"/>
</dbReference>
<feature type="chain" id="PRO_5046204225" evidence="2">
    <location>
        <begin position="20"/>
        <end position="254"/>
    </location>
</feature>
<dbReference type="PANTHER" id="PTHR35848">
    <property type="entry name" value="OXALATE-BINDING PROTEIN"/>
    <property type="match status" value="1"/>
</dbReference>
<dbReference type="InterPro" id="IPR051610">
    <property type="entry name" value="GPI/OXD"/>
</dbReference>
<dbReference type="Gene3D" id="2.60.120.10">
    <property type="entry name" value="Jelly Rolls"/>
    <property type="match status" value="1"/>
</dbReference>
<protein>
    <submittedName>
        <fullName evidence="4">Cupin domain-containing protein</fullName>
    </submittedName>
</protein>
<evidence type="ECO:0000313" key="4">
    <source>
        <dbReference type="EMBL" id="MFD1141033.1"/>
    </source>
</evidence>
<gene>
    <name evidence="4" type="ORF">ACFQ4C_07930</name>
</gene>
<comment type="caution">
    <text evidence="4">The sequence shown here is derived from an EMBL/GenBank/DDBJ whole genome shotgun (WGS) entry which is preliminary data.</text>
</comment>